<proteinExistence type="predicted"/>
<gene>
    <name evidence="1" type="ORF">ACFQJ4_15060</name>
</gene>
<accession>A0ABD5ZT22</accession>
<name>A0ABD5ZT22_9EURY</name>
<sequence>MHDGLFEEINSEGQLVVDAPLENPYFERPFNHEFGHVRLSKSTEIWDRMFALNARSVEMFFGSLDDLLAAESDASADAVEELLRGHSGIQVFQDSWRPVQEAYSEIYAAYHSQMPTKLMLENSIGALETKLAASEYDPAEIDLSKPPTSLLTDDPAAVDCFHHQHERVTISAALRIYEEATFTGDHQFMEYMSCIAQLASRDGTTGSWRTGVGRQFLEVMLAAKRIAQFTDFDTPHRQHTPRTAAEHLTRALGFDYNEDHTRGDNIKDALENVFADEASFSPQEVDRIGDVWTRMTSQPEPVSIVIENSATGDVVVSHRDQGEVVETFTESAAIMRTVFQAVLGEFSAEEAFPDASTSDFLTEVGEERYHGTAELFRKLEDAGEIKAIRESLKTEAAEAF</sequence>
<organism evidence="1 2">
    <name type="scientific">Halosegnis marinus</name>
    <dbReference type="NCBI Taxonomy" id="3034023"/>
    <lineage>
        <taxon>Archaea</taxon>
        <taxon>Methanobacteriati</taxon>
        <taxon>Methanobacteriota</taxon>
        <taxon>Stenosarchaea group</taxon>
        <taxon>Halobacteria</taxon>
        <taxon>Halobacteriales</taxon>
        <taxon>Natronomonadaceae</taxon>
        <taxon>Halosegnis</taxon>
    </lineage>
</organism>
<evidence type="ECO:0000313" key="2">
    <source>
        <dbReference type="Proteomes" id="UP001596398"/>
    </source>
</evidence>
<keyword evidence="2" id="KW-1185">Reference proteome</keyword>
<dbReference type="AlphaFoldDB" id="A0ABD5ZT22"/>
<protein>
    <submittedName>
        <fullName evidence="1">Uncharacterized protein</fullName>
    </submittedName>
</protein>
<reference evidence="1 2" key="1">
    <citation type="journal article" date="2019" name="Int. J. Syst. Evol. Microbiol.">
        <title>The Global Catalogue of Microorganisms (GCM) 10K type strain sequencing project: providing services to taxonomists for standard genome sequencing and annotation.</title>
        <authorList>
            <consortium name="The Broad Institute Genomics Platform"/>
            <consortium name="The Broad Institute Genome Sequencing Center for Infectious Disease"/>
            <person name="Wu L."/>
            <person name="Ma J."/>
        </authorList>
    </citation>
    <scope>NUCLEOTIDE SEQUENCE [LARGE SCALE GENOMIC DNA]</scope>
    <source>
        <strain evidence="1 2">DT85</strain>
    </source>
</reference>
<evidence type="ECO:0000313" key="1">
    <source>
        <dbReference type="EMBL" id="MFC7236618.1"/>
    </source>
</evidence>
<dbReference type="Proteomes" id="UP001596398">
    <property type="component" value="Unassembled WGS sequence"/>
</dbReference>
<dbReference type="RefSeq" id="WP_276236314.1">
    <property type="nucleotide sequence ID" value="NZ_CP119803.1"/>
</dbReference>
<dbReference type="GeneID" id="79268357"/>
<dbReference type="EMBL" id="JBHTAP010000002">
    <property type="protein sequence ID" value="MFC7236618.1"/>
    <property type="molecule type" value="Genomic_DNA"/>
</dbReference>
<comment type="caution">
    <text evidence="1">The sequence shown here is derived from an EMBL/GenBank/DDBJ whole genome shotgun (WGS) entry which is preliminary data.</text>
</comment>